<dbReference type="InterPro" id="IPR001173">
    <property type="entry name" value="Glyco_trans_2-like"/>
</dbReference>
<dbReference type="PANTHER" id="PTHR22916">
    <property type="entry name" value="GLYCOSYLTRANSFERASE"/>
    <property type="match status" value="1"/>
</dbReference>
<keyword evidence="1" id="KW-0812">Transmembrane</keyword>
<evidence type="ECO:0000313" key="3">
    <source>
        <dbReference type="EMBL" id="GKT05744.1"/>
    </source>
</evidence>
<organism evidence="3 4">
    <name type="scientific">Furfurilactobacillus curtus</name>
    <dbReference type="NCBI Taxonomy" id="1746200"/>
    <lineage>
        <taxon>Bacteria</taxon>
        <taxon>Bacillati</taxon>
        <taxon>Bacillota</taxon>
        <taxon>Bacilli</taxon>
        <taxon>Lactobacillales</taxon>
        <taxon>Lactobacillaceae</taxon>
        <taxon>Furfurilactobacillus</taxon>
    </lineage>
</organism>
<feature type="transmembrane region" description="Helical" evidence="1">
    <location>
        <begin position="304"/>
        <end position="324"/>
    </location>
</feature>
<dbReference type="InterPro" id="IPR029044">
    <property type="entry name" value="Nucleotide-diphossugar_trans"/>
</dbReference>
<dbReference type="Proteomes" id="UP001628078">
    <property type="component" value="Unassembled WGS sequence"/>
</dbReference>
<keyword evidence="3" id="KW-0808">Transferase</keyword>
<dbReference type="PANTHER" id="PTHR22916:SF3">
    <property type="entry name" value="UDP-GLCNAC:BETAGAL BETA-1,3-N-ACETYLGLUCOSAMINYLTRANSFERASE-LIKE PROTEIN 1"/>
    <property type="match status" value="1"/>
</dbReference>
<feature type="domain" description="Glycosyltransferase 2-like" evidence="2">
    <location>
        <begin position="7"/>
        <end position="146"/>
    </location>
</feature>
<dbReference type="CDD" id="cd00761">
    <property type="entry name" value="Glyco_tranf_GTA_type"/>
    <property type="match status" value="1"/>
</dbReference>
<keyword evidence="4" id="KW-1185">Reference proteome</keyword>
<reference evidence="3 4" key="1">
    <citation type="submission" date="2022-03" db="EMBL/GenBank/DDBJ databases">
        <title>Draft genome sequence of Furfurilactobacillus curtus JCM 31185.</title>
        <authorList>
            <person name="Suzuki S."/>
            <person name="Endo A."/>
            <person name="Kajikawa A."/>
        </authorList>
    </citation>
    <scope>NUCLEOTIDE SEQUENCE [LARGE SCALE GENOMIC DNA]</scope>
    <source>
        <strain evidence="3 4">JCM 31185</strain>
    </source>
</reference>
<proteinExistence type="predicted"/>
<name>A0ABQ5JQS5_9LACO</name>
<evidence type="ECO:0000313" key="4">
    <source>
        <dbReference type="Proteomes" id="UP001628078"/>
    </source>
</evidence>
<dbReference type="Pfam" id="PF00535">
    <property type="entry name" value="Glycos_transf_2"/>
    <property type="match status" value="1"/>
</dbReference>
<protein>
    <submittedName>
        <fullName evidence="3">Glycosyl transferase</fullName>
    </submittedName>
</protein>
<keyword evidence="1" id="KW-1133">Transmembrane helix</keyword>
<dbReference type="Gene3D" id="3.90.550.10">
    <property type="entry name" value="Spore Coat Polysaccharide Biosynthesis Protein SpsA, Chain A"/>
    <property type="match status" value="1"/>
</dbReference>
<gene>
    <name evidence="3" type="ORF">JCM31185_10320</name>
</gene>
<evidence type="ECO:0000256" key="1">
    <source>
        <dbReference type="SAM" id="Phobius"/>
    </source>
</evidence>
<evidence type="ECO:0000259" key="2">
    <source>
        <dbReference type="Pfam" id="PF00535"/>
    </source>
</evidence>
<dbReference type="GO" id="GO:0016740">
    <property type="term" value="F:transferase activity"/>
    <property type="evidence" value="ECO:0007669"/>
    <property type="project" value="UniProtKB-KW"/>
</dbReference>
<dbReference type="SUPFAM" id="SSF53448">
    <property type="entry name" value="Nucleotide-diphospho-sugar transferases"/>
    <property type="match status" value="1"/>
</dbReference>
<dbReference type="EMBL" id="BQXO01000002">
    <property type="protein sequence ID" value="GKT05744.1"/>
    <property type="molecule type" value="Genomic_DNA"/>
</dbReference>
<comment type="caution">
    <text evidence="3">The sequence shown here is derived from an EMBL/GenBank/DDBJ whole genome shotgun (WGS) entry which is preliminary data.</text>
</comment>
<keyword evidence="1" id="KW-0472">Membrane</keyword>
<accession>A0ABQ5JQS5</accession>
<sequence length="326" mass="37691">MKSKLLSIIIPAYNVEFFLTKAVTSLSFFLNNEKVEIFIINDGSTDDTELIGHQLSNQFSNITVVTQENMGLSAARNVGLKQVNGTYTYFYDGDDFLNSVYLKDIFMILEQTSVDILSFGYAQVDDDGTELNRHLFKDDSFYISLSKADYIHAIIGGGTDPVAGYLPTKIIRTSLIRTLRFRQMNYEDMPFVFELLENENIHSILYLNRVVYNYVQRKDSITHSITYTNLSDKLLSLWLVNNSLNKMGVSKKVLCLNNERMLIQALWVSSLNIKFVRSRLVASNANRLLRMLFSFSGSTRRISLYLRLKTFYYLIINVLLRFIYFR</sequence>